<dbReference type="Proteomes" id="UP001174909">
    <property type="component" value="Unassembled WGS sequence"/>
</dbReference>
<proteinExistence type="predicted"/>
<dbReference type="GO" id="GO:0097539">
    <property type="term" value="C:ciliary transition fiber"/>
    <property type="evidence" value="ECO:0007669"/>
    <property type="project" value="TreeGrafter"/>
</dbReference>
<feature type="coiled-coil region" evidence="1">
    <location>
        <begin position="275"/>
        <end position="309"/>
    </location>
</feature>
<feature type="region of interest" description="Disordered" evidence="2">
    <location>
        <begin position="1"/>
        <end position="30"/>
    </location>
</feature>
<feature type="region of interest" description="Disordered" evidence="2">
    <location>
        <begin position="378"/>
        <end position="397"/>
    </location>
</feature>
<dbReference type="PANTHER" id="PTHR36170">
    <property type="entry name" value="CENTROSOMAL PROTEIN OF 89 KDA"/>
    <property type="match status" value="1"/>
</dbReference>
<feature type="non-terminal residue" evidence="3">
    <location>
        <position position="397"/>
    </location>
</feature>
<evidence type="ECO:0000256" key="2">
    <source>
        <dbReference type="SAM" id="MobiDB-lite"/>
    </source>
</evidence>
<accession>A0AA35WUW7</accession>
<sequence>AVQATSTPTSTGAPAVASCKRGTEDGGGEEVRQCQAALQALELREKRLMPEVADLRTELRASCAAQPTTSPHPEAVVAELEESLRQAEEAVQAVQGERDDLREGVEKMKDELVSLQRSNSLLARRKQQWMEVASQTRVVLEENRNLMSQYKAQQLAISELRTKHHTKVAELEGELAEVNEVKKSLEYEVEQLMEGQALLFHQISRLTGVSLISHGATSPESVQHVASLLEWFGHDQRRQLAAWQEQTASLEREKQVLVGKVGEAKAVTSKFEGELGQVQRVVQEGEETVARLRDQLEELHEREEATQLQMAHALTQVDKALSERDIYARLAKRWQEKGEGEATKVVDEAQHQLRVQAAQHRSQRRCYKTEIHHLKSLLSQDNSVGDGTRRHSVSEKH</sequence>
<comment type="caution">
    <text evidence="3">The sequence shown here is derived from an EMBL/GenBank/DDBJ whole genome shotgun (WGS) entry which is preliminary data.</text>
</comment>
<dbReference type="AlphaFoldDB" id="A0AA35WUW7"/>
<feature type="coiled-coil region" evidence="1">
    <location>
        <begin position="168"/>
        <end position="195"/>
    </location>
</feature>
<keyword evidence="4" id="KW-1185">Reference proteome</keyword>
<feature type="coiled-coil region" evidence="1">
    <location>
        <begin position="77"/>
        <end position="125"/>
    </location>
</feature>
<feature type="compositionally biased region" description="Basic and acidic residues" evidence="2">
    <location>
        <begin position="21"/>
        <end position="30"/>
    </location>
</feature>
<name>A0AA35WUW7_GEOBA</name>
<dbReference type="GO" id="GO:0007005">
    <property type="term" value="P:mitochondrion organization"/>
    <property type="evidence" value="ECO:0007669"/>
    <property type="project" value="InterPro"/>
</dbReference>
<dbReference type="GO" id="GO:0005814">
    <property type="term" value="C:centriole"/>
    <property type="evidence" value="ECO:0007669"/>
    <property type="project" value="InterPro"/>
</dbReference>
<feature type="compositionally biased region" description="Low complexity" evidence="2">
    <location>
        <begin position="1"/>
        <end position="18"/>
    </location>
</feature>
<dbReference type="GO" id="GO:0045202">
    <property type="term" value="C:synapse"/>
    <property type="evidence" value="ECO:0007669"/>
    <property type="project" value="GOC"/>
</dbReference>
<protein>
    <submittedName>
        <fullName evidence="3">Uncharacterized protein</fullName>
    </submittedName>
</protein>
<feature type="compositionally biased region" description="Basic and acidic residues" evidence="2">
    <location>
        <begin position="387"/>
        <end position="397"/>
    </location>
</feature>
<gene>
    <name evidence="3" type="ORF">GBAR_LOCUS19517</name>
</gene>
<dbReference type="InterPro" id="IPR033545">
    <property type="entry name" value="CEP89"/>
</dbReference>
<keyword evidence="1" id="KW-0175">Coiled coil</keyword>
<dbReference type="PANTHER" id="PTHR36170:SF1">
    <property type="entry name" value="CENTROSOMAL PROTEIN OF 89 KDA"/>
    <property type="match status" value="1"/>
</dbReference>
<evidence type="ECO:0000313" key="4">
    <source>
        <dbReference type="Proteomes" id="UP001174909"/>
    </source>
</evidence>
<reference evidence="3" key="1">
    <citation type="submission" date="2023-03" db="EMBL/GenBank/DDBJ databases">
        <authorList>
            <person name="Steffen K."/>
            <person name="Cardenas P."/>
        </authorList>
    </citation>
    <scope>NUCLEOTIDE SEQUENCE</scope>
</reference>
<evidence type="ECO:0000256" key="1">
    <source>
        <dbReference type="SAM" id="Coils"/>
    </source>
</evidence>
<dbReference type="EMBL" id="CASHTH010002751">
    <property type="protein sequence ID" value="CAI8034718.1"/>
    <property type="molecule type" value="Genomic_DNA"/>
</dbReference>
<dbReference type="GO" id="GO:0060271">
    <property type="term" value="P:cilium assembly"/>
    <property type="evidence" value="ECO:0007669"/>
    <property type="project" value="InterPro"/>
</dbReference>
<dbReference type="GO" id="GO:0007268">
    <property type="term" value="P:chemical synaptic transmission"/>
    <property type="evidence" value="ECO:0007669"/>
    <property type="project" value="InterPro"/>
</dbReference>
<evidence type="ECO:0000313" key="3">
    <source>
        <dbReference type="EMBL" id="CAI8034718.1"/>
    </source>
</evidence>
<organism evidence="3 4">
    <name type="scientific">Geodia barretti</name>
    <name type="common">Barrett's horny sponge</name>
    <dbReference type="NCBI Taxonomy" id="519541"/>
    <lineage>
        <taxon>Eukaryota</taxon>
        <taxon>Metazoa</taxon>
        <taxon>Porifera</taxon>
        <taxon>Demospongiae</taxon>
        <taxon>Heteroscleromorpha</taxon>
        <taxon>Tetractinellida</taxon>
        <taxon>Astrophorina</taxon>
        <taxon>Geodiidae</taxon>
        <taxon>Geodia</taxon>
    </lineage>
</organism>